<keyword evidence="2" id="KW-1185">Reference proteome</keyword>
<dbReference type="OrthoDB" id="9782620at2"/>
<dbReference type="AlphaFoldDB" id="A0A3S8U2H1"/>
<reference evidence="1 2" key="1">
    <citation type="submission" date="2018-12" db="EMBL/GenBank/DDBJ databases">
        <title>Complete genome sequencing of Tabrizicola sp. K13M18.</title>
        <authorList>
            <person name="Bae J.-W."/>
        </authorList>
    </citation>
    <scope>NUCLEOTIDE SEQUENCE [LARGE SCALE GENOMIC DNA]</scope>
    <source>
        <strain evidence="1 2">K13M18</strain>
    </source>
</reference>
<proteinExistence type="predicted"/>
<evidence type="ECO:0000313" key="2">
    <source>
        <dbReference type="Proteomes" id="UP000282002"/>
    </source>
</evidence>
<evidence type="ECO:0008006" key="3">
    <source>
        <dbReference type="Google" id="ProtNLM"/>
    </source>
</evidence>
<dbReference type="Gene3D" id="3.90.1680.10">
    <property type="entry name" value="SOS response associated peptidase-like"/>
    <property type="match status" value="1"/>
</dbReference>
<dbReference type="RefSeq" id="WP_125323959.1">
    <property type="nucleotide sequence ID" value="NZ_CP034328.1"/>
</dbReference>
<name>A0A3S8U2H1_9RHOB</name>
<protein>
    <recommendedName>
        <fullName evidence="3">SOS response-associated peptidase</fullName>
    </recommendedName>
</protein>
<dbReference type="InterPro" id="IPR036590">
    <property type="entry name" value="SRAP-like"/>
</dbReference>
<dbReference type="EMBL" id="CP034328">
    <property type="protein sequence ID" value="AZL57758.1"/>
    <property type="molecule type" value="Genomic_DNA"/>
</dbReference>
<organism evidence="1 2">
    <name type="scientific">Tabrizicola piscis</name>
    <dbReference type="NCBI Taxonomy" id="2494374"/>
    <lineage>
        <taxon>Bacteria</taxon>
        <taxon>Pseudomonadati</taxon>
        <taxon>Pseudomonadota</taxon>
        <taxon>Alphaproteobacteria</taxon>
        <taxon>Rhodobacterales</taxon>
        <taxon>Paracoccaceae</taxon>
        <taxon>Tabrizicola</taxon>
    </lineage>
</organism>
<dbReference type="KEGG" id="taw:EI545_02200"/>
<gene>
    <name evidence="1" type="ORF">EI545_02200</name>
</gene>
<sequence length="66" mass="7140">MKDGPTTDDLFAFLTTEPNAEAGAVHPKAMPVILVAPADWKVWLIAPWPEAASMQQPLGDGVLKKR</sequence>
<dbReference type="Proteomes" id="UP000282002">
    <property type="component" value="Chromosome"/>
</dbReference>
<dbReference type="SUPFAM" id="SSF143081">
    <property type="entry name" value="BB1717-like"/>
    <property type="match status" value="1"/>
</dbReference>
<accession>A0A3S8U2H1</accession>
<evidence type="ECO:0000313" key="1">
    <source>
        <dbReference type="EMBL" id="AZL57758.1"/>
    </source>
</evidence>